<proteinExistence type="predicted"/>
<dbReference type="Proteomes" id="UP000613580">
    <property type="component" value="Unassembled WGS sequence"/>
</dbReference>
<evidence type="ECO:0000259" key="7">
    <source>
        <dbReference type="Pfam" id="PF24708"/>
    </source>
</evidence>
<protein>
    <recommendedName>
        <fullName evidence="7">Lipase-like C-terminal domain-containing protein</fullName>
    </recommendedName>
</protein>
<sequence>MWALPNFVLARSGGMPPSTSDASSPSPNALRSPGSDHAHSPHPLVIVQGFLGNGSWLWGSFERYLNEDRPKNPRRTIFVSVGPVSSLHDRACELYYALVGGTVDYGEAHSAAHGHARFGRHIPQGQYPQWSEEHPLHFLGHSIGGATVVKMQWLIRNGHFDRQARPGMVLSLNAIAAPFRGTPVVYALGERVDAAPAVRPFSVGALIGKFVHVASFFAPFLPDILDMHGDCRSLTYRDISVFTLMRQLWRSDWAESRDATPFDVTLQAAEEREAEGEGRVEPGVFYQSHVGWMTNRRTLSSPHHTPRSYFPFSASTYSARLVGSFDYSTVKPAPRICVARAKMGEEYWANDGIVPVVSQWHPFACSETTCEHVTGVRNRSPRPGVWYVHSTQDTHHTSLVPLWTGTHRQQEFWRSLSRWLAQVEAATAPTRAG</sequence>
<evidence type="ECO:0000256" key="6">
    <source>
        <dbReference type="SAM" id="MobiDB-lite"/>
    </source>
</evidence>
<evidence type="ECO:0000256" key="1">
    <source>
        <dbReference type="ARBA" id="ARBA00004613"/>
    </source>
</evidence>
<dbReference type="EMBL" id="JACAZE010000007">
    <property type="protein sequence ID" value="KAF7311101.1"/>
    <property type="molecule type" value="Genomic_DNA"/>
</dbReference>
<dbReference type="InterPro" id="IPR056304">
    <property type="entry name" value="Lip-like_C"/>
</dbReference>
<feature type="domain" description="Lipase-like C-terminal" evidence="7">
    <location>
        <begin position="56"/>
        <end position="159"/>
    </location>
</feature>
<reference evidence="8" key="1">
    <citation type="submission" date="2020-05" db="EMBL/GenBank/DDBJ databases">
        <title>Mycena genomes resolve the evolution of fungal bioluminescence.</title>
        <authorList>
            <person name="Tsai I.J."/>
        </authorList>
    </citation>
    <scope>NUCLEOTIDE SEQUENCE</scope>
    <source>
        <strain evidence="8">110903Hualien_Pintung</strain>
    </source>
</reference>
<dbReference type="OrthoDB" id="206848at2759"/>
<evidence type="ECO:0000313" key="9">
    <source>
        <dbReference type="Proteomes" id="UP000613580"/>
    </source>
</evidence>
<feature type="compositionally biased region" description="Low complexity" evidence="6">
    <location>
        <begin position="16"/>
        <end position="27"/>
    </location>
</feature>
<evidence type="ECO:0000313" key="8">
    <source>
        <dbReference type="EMBL" id="KAF7311101.1"/>
    </source>
</evidence>
<dbReference type="GO" id="GO:0005576">
    <property type="term" value="C:extracellular region"/>
    <property type="evidence" value="ECO:0007669"/>
    <property type="project" value="UniProtKB-SubCell"/>
</dbReference>
<organism evidence="8 9">
    <name type="scientific">Mycena chlorophos</name>
    <name type="common">Agaric fungus</name>
    <name type="synonym">Agaricus chlorophos</name>
    <dbReference type="NCBI Taxonomy" id="658473"/>
    <lineage>
        <taxon>Eukaryota</taxon>
        <taxon>Fungi</taxon>
        <taxon>Dikarya</taxon>
        <taxon>Basidiomycota</taxon>
        <taxon>Agaricomycotina</taxon>
        <taxon>Agaricomycetes</taxon>
        <taxon>Agaricomycetidae</taxon>
        <taxon>Agaricales</taxon>
        <taxon>Marasmiineae</taxon>
        <taxon>Mycenaceae</taxon>
        <taxon>Mycena</taxon>
    </lineage>
</organism>
<keyword evidence="3" id="KW-0732">Signal</keyword>
<dbReference type="GO" id="GO:0006629">
    <property type="term" value="P:lipid metabolic process"/>
    <property type="evidence" value="ECO:0007669"/>
    <property type="project" value="UniProtKB-KW"/>
</dbReference>
<keyword evidence="5" id="KW-0443">Lipid metabolism</keyword>
<keyword evidence="9" id="KW-1185">Reference proteome</keyword>
<comment type="caution">
    <text evidence="8">The sequence shown here is derived from an EMBL/GenBank/DDBJ whole genome shotgun (WGS) entry which is preliminary data.</text>
</comment>
<dbReference type="PANTHER" id="PTHR34043">
    <property type="entry name" value="ALPHA/BETA-HYDROLASES SUPERFAMILY PROTEIN"/>
    <property type="match status" value="1"/>
</dbReference>
<feature type="region of interest" description="Disordered" evidence="6">
    <location>
        <begin position="13"/>
        <end position="38"/>
    </location>
</feature>
<name>A0A8H6WC84_MYCCL</name>
<evidence type="ECO:0000256" key="4">
    <source>
        <dbReference type="ARBA" id="ARBA00022801"/>
    </source>
</evidence>
<keyword evidence="2" id="KW-0964">Secreted</keyword>
<accession>A0A8H6WC84</accession>
<dbReference type="GO" id="GO:0016787">
    <property type="term" value="F:hydrolase activity"/>
    <property type="evidence" value="ECO:0007669"/>
    <property type="project" value="UniProtKB-KW"/>
</dbReference>
<gene>
    <name evidence="8" type="ORF">HMN09_00654300</name>
</gene>
<dbReference type="AlphaFoldDB" id="A0A8H6WC84"/>
<evidence type="ECO:0000256" key="2">
    <source>
        <dbReference type="ARBA" id="ARBA00022525"/>
    </source>
</evidence>
<keyword evidence="4" id="KW-0378">Hydrolase</keyword>
<dbReference type="PANTHER" id="PTHR34043:SF3">
    <property type="entry name" value="ALPHA_BETA-HYDROLASES SUPERFAMILY PROTEIN"/>
    <property type="match status" value="1"/>
</dbReference>
<dbReference type="SUPFAM" id="SSF53474">
    <property type="entry name" value="alpha/beta-Hydrolases"/>
    <property type="match status" value="1"/>
</dbReference>
<comment type="subcellular location">
    <subcellularLocation>
        <location evidence="1">Secreted</location>
    </subcellularLocation>
</comment>
<dbReference type="Gene3D" id="3.40.50.1820">
    <property type="entry name" value="alpha/beta hydrolase"/>
    <property type="match status" value="1"/>
</dbReference>
<evidence type="ECO:0000256" key="3">
    <source>
        <dbReference type="ARBA" id="ARBA00022729"/>
    </source>
</evidence>
<dbReference type="InterPro" id="IPR029058">
    <property type="entry name" value="AB_hydrolase_fold"/>
</dbReference>
<dbReference type="Pfam" id="PF24708">
    <property type="entry name" value="Lip_C"/>
    <property type="match status" value="1"/>
</dbReference>
<evidence type="ECO:0000256" key="5">
    <source>
        <dbReference type="ARBA" id="ARBA00023098"/>
    </source>
</evidence>